<dbReference type="KEGG" id="ddb:E7747_06400"/>
<dbReference type="InterPro" id="IPR011059">
    <property type="entry name" value="Metal-dep_hydrolase_composite"/>
</dbReference>
<accession>A0A4P7W3H4</accession>
<reference evidence="3" key="1">
    <citation type="submission" date="2019-02" db="EMBL/GenBank/DDBJ databases">
        <title>Isolation and identification of novel species under the genus Muribaculum.</title>
        <authorList>
            <person name="Miyake S."/>
            <person name="Ding Y."/>
            <person name="Low A."/>
            <person name="Soh M."/>
            <person name="Seedorf H."/>
        </authorList>
    </citation>
    <scope>NUCLEOTIDE SEQUENCE [LARGE SCALE GENOMIC DNA]</scope>
    <source>
        <strain evidence="3">H5</strain>
    </source>
</reference>
<feature type="compositionally biased region" description="Low complexity" evidence="1">
    <location>
        <begin position="62"/>
        <end position="79"/>
    </location>
</feature>
<dbReference type="Gene3D" id="2.30.40.10">
    <property type="entry name" value="Urease, subunit C, domain 1"/>
    <property type="match status" value="1"/>
</dbReference>
<dbReference type="AlphaFoldDB" id="A0A4P7W3H4"/>
<name>A0A4P7W3H4_9BACT</name>
<protein>
    <submittedName>
        <fullName evidence="2">Uncharacterized protein</fullName>
    </submittedName>
</protein>
<dbReference type="GO" id="GO:0016810">
    <property type="term" value="F:hydrolase activity, acting on carbon-nitrogen (but not peptide) bonds"/>
    <property type="evidence" value="ECO:0007669"/>
    <property type="project" value="InterPro"/>
</dbReference>
<keyword evidence="3" id="KW-1185">Reference proteome</keyword>
<feature type="region of interest" description="Disordered" evidence="1">
    <location>
        <begin position="40"/>
        <end position="79"/>
    </location>
</feature>
<organism evidence="2 3">
    <name type="scientific">Duncaniella dubosii</name>
    <dbReference type="NCBI Taxonomy" id="2518971"/>
    <lineage>
        <taxon>Bacteria</taxon>
        <taxon>Pseudomonadati</taxon>
        <taxon>Bacteroidota</taxon>
        <taxon>Bacteroidia</taxon>
        <taxon>Bacteroidales</taxon>
        <taxon>Muribaculaceae</taxon>
        <taxon>Duncaniella</taxon>
    </lineage>
</organism>
<dbReference type="EMBL" id="CP039396">
    <property type="protein sequence ID" value="QCD41945.1"/>
    <property type="molecule type" value="Genomic_DNA"/>
</dbReference>
<gene>
    <name evidence="2" type="ORF">E7747_06400</name>
</gene>
<evidence type="ECO:0000313" key="3">
    <source>
        <dbReference type="Proteomes" id="UP000297149"/>
    </source>
</evidence>
<sequence length="79" mass="8476">MSVTLLHNAEIVNEGRRYRGYVLTDGQLIVRTGEESTLPATALTRSTRSDRKQTQSSTAGVACSCPESSTPTSTSATRD</sequence>
<evidence type="ECO:0000313" key="2">
    <source>
        <dbReference type="EMBL" id="QCD41945.1"/>
    </source>
</evidence>
<proteinExistence type="predicted"/>
<evidence type="ECO:0000256" key="1">
    <source>
        <dbReference type="SAM" id="MobiDB-lite"/>
    </source>
</evidence>
<dbReference type="RefSeq" id="WP_136414835.1">
    <property type="nucleotide sequence ID" value="NZ_CP039396.1"/>
</dbReference>
<dbReference type="Proteomes" id="UP000297149">
    <property type="component" value="Chromosome"/>
</dbReference>